<keyword evidence="2" id="KW-1185">Reference proteome</keyword>
<dbReference type="STRING" id="402385.SAMN05421848_0745"/>
<evidence type="ECO:0008006" key="3">
    <source>
        <dbReference type="Google" id="ProtNLM"/>
    </source>
</evidence>
<organism evidence="1 2">
    <name type="scientific">Kushneria avicenniae</name>
    <dbReference type="NCBI Taxonomy" id="402385"/>
    <lineage>
        <taxon>Bacteria</taxon>
        <taxon>Pseudomonadati</taxon>
        <taxon>Pseudomonadota</taxon>
        <taxon>Gammaproteobacteria</taxon>
        <taxon>Oceanospirillales</taxon>
        <taxon>Halomonadaceae</taxon>
        <taxon>Kushneria</taxon>
    </lineage>
</organism>
<name>A0A1I1HLK0_9GAMM</name>
<evidence type="ECO:0000313" key="1">
    <source>
        <dbReference type="EMBL" id="SFC24706.1"/>
    </source>
</evidence>
<dbReference type="OrthoDB" id="5298197at2"/>
<proteinExistence type="predicted"/>
<dbReference type="AlphaFoldDB" id="A0A1I1HLK0"/>
<evidence type="ECO:0000313" key="2">
    <source>
        <dbReference type="Proteomes" id="UP000199046"/>
    </source>
</evidence>
<sequence length="168" mass="19113">MLGWPRSWLVVDELTGRGESVQRYVFPGGEGTRFSLRWQHSVEREDWIETFELSANAIDVVGSRFKTFGAGVPDTGTVSHLEHGWVVLDNLHRSVDPLLVQAASREHYRMGYGGTCFDLQALGAAPLLRFQSRRLPTVAVLTSLWRPWWHWLTSETRVECRAVTETTT</sequence>
<reference evidence="2" key="1">
    <citation type="submission" date="2016-10" db="EMBL/GenBank/DDBJ databases">
        <authorList>
            <person name="Varghese N."/>
            <person name="Submissions S."/>
        </authorList>
    </citation>
    <scope>NUCLEOTIDE SEQUENCE [LARGE SCALE GENOMIC DNA]</scope>
    <source>
        <strain evidence="2">DSM 23439</strain>
    </source>
</reference>
<dbReference type="Proteomes" id="UP000199046">
    <property type="component" value="Unassembled WGS sequence"/>
</dbReference>
<gene>
    <name evidence="1" type="ORF">SAMN05421848_0745</name>
</gene>
<accession>A0A1I1HLK0</accession>
<dbReference type="Pfam" id="PF08905">
    <property type="entry name" value="DUF1850"/>
    <property type="match status" value="1"/>
</dbReference>
<protein>
    <recommendedName>
        <fullName evidence="3">DUF1850 domain-containing protein</fullName>
    </recommendedName>
</protein>
<dbReference type="InterPro" id="IPR015001">
    <property type="entry name" value="DUF1850"/>
</dbReference>
<dbReference type="EMBL" id="FOLY01000002">
    <property type="protein sequence ID" value="SFC24706.1"/>
    <property type="molecule type" value="Genomic_DNA"/>
</dbReference>